<accession>A0A3A9JAY6</accession>
<gene>
    <name evidence="2" type="ORF">D6Z83_22790</name>
    <name evidence="3" type="ORF">EBE87_26860</name>
</gene>
<evidence type="ECO:0000313" key="5">
    <source>
        <dbReference type="Proteomes" id="UP000278036"/>
    </source>
</evidence>
<dbReference type="PROSITE" id="PS51736">
    <property type="entry name" value="RECOMBINASES_3"/>
    <property type="match status" value="1"/>
</dbReference>
<protein>
    <recommendedName>
        <fullName evidence="1">Resolvase/invertase-type recombinase catalytic domain-containing protein</fullName>
    </recommendedName>
</protein>
<name>A0A3A9JAY6_9PROT</name>
<dbReference type="SUPFAM" id="SSF53041">
    <property type="entry name" value="Resolvase-like"/>
    <property type="match status" value="1"/>
</dbReference>
<dbReference type="Proteomes" id="UP000278036">
    <property type="component" value="Unassembled WGS sequence"/>
</dbReference>
<comment type="caution">
    <text evidence="2">The sequence shown here is derived from an EMBL/GenBank/DDBJ whole genome shotgun (WGS) entry which is preliminary data.</text>
</comment>
<dbReference type="InterPro" id="IPR036162">
    <property type="entry name" value="Resolvase-like_N_sf"/>
</dbReference>
<dbReference type="GO" id="GO:0000150">
    <property type="term" value="F:DNA strand exchange activity"/>
    <property type="evidence" value="ECO:0007669"/>
    <property type="project" value="InterPro"/>
</dbReference>
<proteinExistence type="predicted"/>
<dbReference type="InParanoid" id="A0A3A9JAY6"/>
<dbReference type="OrthoDB" id="7475655at2"/>
<dbReference type="InterPro" id="IPR050639">
    <property type="entry name" value="SSR_resolvase"/>
</dbReference>
<feature type="domain" description="Resolvase/invertase-type recombinase catalytic" evidence="1">
    <location>
        <begin position="1"/>
        <end position="86"/>
    </location>
</feature>
<dbReference type="Gene3D" id="3.90.1750.20">
    <property type="entry name" value="Putative Large Serine Recombinase, Chain B, Domain 2"/>
    <property type="match status" value="1"/>
</dbReference>
<dbReference type="GO" id="GO:0003677">
    <property type="term" value="F:DNA binding"/>
    <property type="evidence" value="ECO:0007669"/>
    <property type="project" value="InterPro"/>
</dbReference>
<reference evidence="2 5" key="1">
    <citation type="submission" date="2018-09" db="EMBL/GenBank/DDBJ databases">
        <title>Roseomonas sp. nov., isolated from feces of Tibetan antelopes in the Qinghai-Tibet plateau, China.</title>
        <authorList>
            <person name="Tian Z."/>
        </authorList>
    </citation>
    <scope>NUCLEOTIDE SEQUENCE [LARGE SCALE GENOMIC DNA]</scope>
    <source>
        <strain evidence="3 4">Z23</strain>
        <strain evidence="2 5">Z24</strain>
    </source>
</reference>
<keyword evidence="4" id="KW-1185">Reference proteome</keyword>
<evidence type="ECO:0000313" key="3">
    <source>
        <dbReference type="EMBL" id="RMI15197.1"/>
    </source>
</evidence>
<evidence type="ECO:0000313" key="2">
    <source>
        <dbReference type="EMBL" id="RKK01863.1"/>
    </source>
</evidence>
<dbReference type="AlphaFoldDB" id="A0A3A9JAY6"/>
<evidence type="ECO:0000313" key="4">
    <source>
        <dbReference type="Proteomes" id="UP000274097"/>
    </source>
</evidence>
<dbReference type="InterPro" id="IPR038109">
    <property type="entry name" value="DNA_bind_recomb_sf"/>
</dbReference>
<evidence type="ECO:0000259" key="1">
    <source>
        <dbReference type="PROSITE" id="PS51736"/>
    </source>
</evidence>
<dbReference type="Gene3D" id="3.40.50.1390">
    <property type="entry name" value="Resolvase, N-terminal catalytic domain"/>
    <property type="match status" value="1"/>
</dbReference>
<dbReference type="PANTHER" id="PTHR30461:SF23">
    <property type="entry name" value="DNA RECOMBINASE-RELATED"/>
    <property type="match status" value="1"/>
</dbReference>
<dbReference type="PANTHER" id="PTHR30461">
    <property type="entry name" value="DNA-INVERTASE FROM LAMBDOID PROPHAGE"/>
    <property type="match status" value="1"/>
</dbReference>
<organism evidence="2 5">
    <name type="scientific">Teichococcus wenyumeiae</name>
    <dbReference type="NCBI Taxonomy" id="2478470"/>
    <lineage>
        <taxon>Bacteria</taxon>
        <taxon>Pseudomonadati</taxon>
        <taxon>Pseudomonadota</taxon>
        <taxon>Alphaproteobacteria</taxon>
        <taxon>Acetobacterales</taxon>
        <taxon>Roseomonadaceae</taxon>
        <taxon>Roseomonas</taxon>
    </lineage>
</organism>
<dbReference type="EMBL" id="RAQU01000210">
    <property type="protein sequence ID" value="RKK01863.1"/>
    <property type="molecule type" value="Genomic_DNA"/>
</dbReference>
<sequence>MIGLGEVGIVLVTEVSRLSRLNSDWHRVIELCALFRTHIADEDGIYDQRNPSDRLLLGVKGSLFAAELHVLQAWIWGALLSKAERGELTVALPVGYRRRPEGAVVHDPDDAVRLAIGSVFERFAALGNARAVLRHFLDHGLAFPRLVGSGPEMGRIVWERPIYRMIHRVITNPAYAGSFVYNRCREVVAVGARPPA</sequence>
<dbReference type="InterPro" id="IPR006119">
    <property type="entry name" value="Resolv_N"/>
</dbReference>
<dbReference type="Pfam" id="PF00239">
    <property type="entry name" value="Resolvase"/>
    <property type="match status" value="1"/>
</dbReference>
<dbReference type="EMBL" id="RFLX01000074">
    <property type="protein sequence ID" value="RMI15197.1"/>
    <property type="molecule type" value="Genomic_DNA"/>
</dbReference>
<dbReference type="Proteomes" id="UP000274097">
    <property type="component" value="Unassembled WGS sequence"/>
</dbReference>